<dbReference type="InterPro" id="IPR011701">
    <property type="entry name" value="MFS"/>
</dbReference>
<dbReference type="SUPFAM" id="SSF103473">
    <property type="entry name" value="MFS general substrate transporter"/>
    <property type="match status" value="1"/>
</dbReference>
<evidence type="ECO:0000256" key="5">
    <source>
        <dbReference type="SAM" id="Phobius"/>
    </source>
</evidence>
<accession>A0A517ZFU4</accession>
<dbReference type="Gene3D" id="1.20.1250.20">
    <property type="entry name" value="MFS general substrate transporter like domains"/>
    <property type="match status" value="2"/>
</dbReference>
<evidence type="ECO:0000256" key="1">
    <source>
        <dbReference type="ARBA" id="ARBA00022692"/>
    </source>
</evidence>
<feature type="transmembrane region" description="Helical" evidence="5">
    <location>
        <begin position="262"/>
        <end position="282"/>
    </location>
</feature>
<feature type="transmembrane region" description="Helical" evidence="5">
    <location>
        <begin position="174"/>
        <end position="194"/>
    </location>
</feature>
<dbReference type="OrthoDB" id="238795at2"/>
<dbReference type="AlphaFoldDB" id="A0A517ZFU4"/>
<feature type="transmembrane region" description="Helical" evidence="5">
    <location>
        <begin position="206"/>
        <end position="224"/>
    </location>
</feature>
<keyword evidence="1 5" id="KW-0812">Transmembrane</keyword>
<dbReference type="PANTHER" id="PTHR23526:SF1">
    <property type="entry name" value="MAJOR FACILITATOR SUPERFAMILY MFS_1"/>
    <property type="match status" value="1"/>
</dbReference>
<feature type="transmembrane region" description="Helical" evidence="5">
    <location>
        <begin position="388"/>
        <end position="409"/>
    </location>
</feature>
<keyword evidence="7" id="KW-1185">Reference proteome</keyword>
<evidence type="ECO:0000313" key="6">
    <source>
        <dbReference type="EMBL" id="QDU41331.1"/>
    </source>
</evidence>
<gene>
    <name evidence="6" type="ORF">Mal4_56970</name>
</gene>
<keyword evidence="2 5" id="KW-1133">Transmembrane helix</keyword>
<evidence type="ECO:0000313" key="7">
    <source>
        <dbReference type="Proteomes" id="UP000320496"/>
    </source>
</evidence>
<dbReference type="RefSeq" id="WP_145372615.1">
    <property type="nucleotide sequence ID" value="NZ_CP036275.1"/>
</dbReference>
<feature type="transmembrane region" description="Helical" evidence="5">
    <location>
        <begin position="353"/>
        <end position="376"/>
    </location>
</feature>
<dbReference type="InterPro" id="IPR036259">
    <property type="entry name" value="MFS_trans_sf"/>
</dbReference>
<sequence length="452" mass="50599">MSSTSTVPQTELPVPPELESDAERVRREGIETHEARNLIVLACHQIVLRVGWIFKTESVIMPAFLDIIAGAGWIRGILPTLNRMGQSLPPLIFADRMRHARVKSRVLMATSISMAIPFLLLSGIWNSLEVKQQPWLPPLFLVLYLIFFSLTGLNQLAFGTVQGKLIQVQHRGRLMGVAGIIGSVAAVTAAWFLLKPWLGLANGEGFTYVFAFNGIAFLIAGLIASTCREPADAYVEVPKRRLRDHVIRAWQVYRGDRTFRQAAHVAMLFITIMFLFPHFQWLGREKLGSSLQDLIYWVVAQNISVGIYSPLLGMVADRRGNRLAVRIAVFATALTPLAAILLASPLVEDGRRWYWLTFVLLGLVPVTMKTLLNYTLELAEETHHPRYLSTMTFCFAIPPLLFSAAFGRLIDLMPYHYPFLMVAGLIALGGLLTFRMAEPRHMSAEASTMVRD</sequence>
<dbReference type="GO" id="GO:0022857">
    <property type="term" value="F:transmembrane transporter activity"/>
    <property type="evidence" value="ECO:0007669"/>
    <property type="project" value="InterPro"/>
</dbReference>
<evidence type="ECO:0000256" key="4">
    <source>
        <dbReference type="SAM" id="MobiDB-lite"/>
    </source>
</evidence>
<evidence type="ECO:0000256" key="2">
    <source>
        <dbReference type="ARBA" id="ARBA00022989"/>
    </source>
</evidence>
<feature type="transmembrane region" description="Helical" evidence="5">
    <location>
        <begin position="134"/>
        <end position="153"/>
    </location>
</feature>
<name>A0A517ZFU4_9PLAN</name>
<feature type="region of interest" description="Disordered" evidence="4">
    <location>
        <begin position="1"/>
        <end position="22"/>
    </location>
</feature>
<feature type="transmembrane region" description="Helical" evidence="5">
    <location>
        <begin position="106"/>
        <end position="128"/>
    </location>
</feature>
<feature type="transmembrane region" description="Helical" evidence="5">
    <location>
        <begin position="294"/>
        <end position="316"/>
    </location>
</feature>
<dbReference type="Proteomes" id="UP000320496">
    <property type="component" value="Chromosome"/>
</dbReference>
<evidence type="ECO:0000256" key="3">
    <source>
        <dbReference type="ARBA" id="ARBA00023136"/>
    </source>
</evidence>
<feature type="transmembrane region" description="Helical" evidence="5">
    <location>
        <begin position="415"/>
        <end position="434"/>
    </location>
</feature>
<proteinExistence type="predicted"/>
<dbReference type="CDD" id="cd06174">
    <property type="entry name" value="MFS"/>
    <property type="match status" value="1"/>
</dbReference>
<dbReference type="InterPro" id="IPR052528">
    <property type="entry name" value="Sugar_transport-like"/>
</dbReference>
<dbReference type="PANTHER" id="PTHR23526">
    <property type="entry name" value="INTEGRAL MEMBRANE TRANSPORT PROTEIN-RELATED"/>
    <property type="match status" value="1"/>
</dbReference>
<protein>
    <submittedName>
        <fullName evidence="6">Major Facilitator Superfamily protein</fullName>
    </submittedName>
</protein>
<dbReference type="Pfam" id="PF07690">
    <property type="entry name" value="MFS_1"/>
    <property type="match status" value="1"/>
</dbReference>
<dbReference type="KEGG" id="mri:Mal4_56970"/>
<dbReference type="EMBL" id="CP036275">
    <property type="protein sequence ID" value="QDU41331.1"/>
    <property type="molecule type" value="Genomic_DNA"/>
</dbReference>
<reference evidence="6 7" key="1">
    <citation type="submission" date="2019-02" db="EMBL/GenBank/DDBJ databases">
        <title>Deep-cultivation of Planctomycetes and their phenomic and genomic characterization uncovers novel biology.</title>
        <authorList>
            <person name="Wiegand S."/>
            <person name="Jogler M."/>
            <person name="Boedeker C."/>
            <person name="Pinto D."/>
            <person name="Vollmers J."/>
            <person name="Rivas-Marin E."/>
            <person name="Kohn T."/>
            <person name="Peeters S.H."/>
            <person name="Heuer A."/>
            <person name="Rast P."/>
            <person name="Oberbeckmann S."/>
            <person name="Bunk B."/>
            <person name="Jeske O."/>
            <person name="Meyerdierks A."/>
            <person name="Storesund J.E."/>
            <person name="Kallscheuer N."/>
            <person name="Luecker S."/>
            <person name="Lage O.M."/>
            <person name="Pohl T."/>
            <person name="Merkel B.J."/>
            <person name="Hornburger P."/>
            <person name="Mueller R.-W."/>
            <person name="Bruemmer F."/>
            <person name="Labrenz M."/>
            <person name="Spormann A.M."/>
            <person name="Op den Camp H."/>
            <person name="Overmann J."/>
            <person name="Amann R."/>
            <person name="Jetten M.S.M."/>
            <person name="Mascher T."/>
            <person name="Medema M.H."/>
            <person name="Devos D.P."/>
            <person name="Kaster A.-K."/>
            <person name="Ovreas L."/>
            <person name="Rohde M."/>
            <person name="Galperin M.Y."/>
            <person name="Jogler C."/>
        </authorList>
    </citation>
    <scope>NUCLEOTIDE SEQUENCE [LARGE SCALE GENOMIC DNA]</scope>
    <source>
        <strain evidence="6 7">Mal4</strain>
    </source>
</reference>
<organism evidence="6 7">
    <name type="scientific">Maioricimonas rarisocia</name>
    <dbReference type="NCBI Taxonomy" id="2528026"/>
    <lineage>
        <taxon>Bacteria</taxon>
        <taxon>Pseudomonadati</taxon>
        <taxon>Planctomycetota</taxon>
        <taxon>Planctomycetia</taxon>
        <taxon>Planctomycetales</taxon>
        <taxon>Planctomycetaceae</taxon>
        <taxon>Maioricimonas</taxon>
    </lineage>
</organism>
<feature type="transmembrane region" description="Helical" evidence="5">
    <location>
        <begin position="323"/>
        <end position="347"/>
    </location>
</feature>
<keyword evidence="3 5" id="KW-0472">Membrane</keyword>